<protein>
    <recommendedName>
        <fullName evidence="5">Trimethylamine methyltransferase MttB</fullName>
    </recommendedName>
</protein>
<accession>X1LWP4</accession>
<name>X1LWP4_9ZZZZ</name>
<dbReference type="Gene3D" id="3.20.20.480">
    <property type="entry name" value="Trimethylamine methyltransferase-like"/>
    <property type="match status" value="1"/>
</dbReference>
<evidence type="ECO:0000313" key="4">
    <source>
        <dbReference type="EMBL" id="GAI23822.1"/>
    </source>
</evidence>
<evidence type="ECO:0000256" key="3">
    <source>
        <dbReference type="ARBA" id="ARBA00022679"/>
    </source>
</evidence>
<dbReference type="GO" id="GO:0015948">
    <property type="term" value="P:methanogenesis"/>
    <property type="evidence" value="ECO:0007669"/>
    <property type="project" value="InterPro"/>
</dbReference>
<proteinExistence type="inferred from homology"/>
<feature type="non-terminal residue" evidence="4">
    <location>
        <position position="1"/>
    </location>
</feature>
<comment type="caution">
    <text evidence="4">The sequence shown here is derived from an EMBL/GenBank/DDBJ whole genome shotgun (WGS) entry which is preliminary data.</text>
</comment>
<sequence length="255" mass="27826">ALESFLKTSGYGVPVMLNSEPLAGATSPVTLAGALALANAEVLSGIIIVQILEKSRPCIHNIGFAHMFDMRTTLALTGVAENGLLAAAGAEMASFYNLPSASWMSTESVVTDSQNAYEKMNTGLLHALGSVNIIWGIGNLESTKSISAEQAVIDNEIAGSILRAKRGIRVNKDTLALSLIKEMKFNCGYLASEHTVRHYKQALNYPKMPNRDRRANWVEKGSKFLEEKAKEKVKEILKRSKSKTYLTGSQREKHN</sequence>
<dbReference type="InterPro" id="IPR010426">
    <property type="entry name" value="MTTB_MeTrfase"/>
</dbReference>
<dbReference type="GO" id="GO:0032259">
    <property type="term" value="P:methylation"/>
    <property type="evidence" value="ECO:0007669"/>
    <property type="project" value="UniProtKB-KW"/>
</dbReference>
<dbReference type="InterPro" id="IPR038601">
    <property type="entry name" value="MttB-like_sf"/>
</dbReference>
<evidence type="ECO:0000256" key="1">
    <source>
        <dbReference type="ARBA" id="ARBA00007137"/>
    </source>
</evidence>
<dbReference type="AlphaFoldDB" id="X1LWP4"/>
<reference evidence="4" key="1">
    <citation type="journal article" date="2014" name="Front. Microbiol.">
        <title>High frequency of phylogenetically diverse reductive dehalogenase-homologous genes in deep subseafloor sedimentary metagenomes.</title>
        <authorList>
            <person name="Kawai M."/>
            <person name="Futagami T."/>
            <person name="Toyoda A."/>
            <person name="Takaki Y."/>
            <person name="Nishi S."/>
            <person name="Hori S."/>
            <person name="Arai W."/>
            <person name="Tsubouchi T."/>
            <person name="Morono Y."/>
            <person name="Uchiyama I."/>
            <person name="Ito T."/>
            <person name="Fujiyama A."/>
            <person name="Inagaki F."/>
            <person name="Takami H."/>
        </authorList>
    </citation>
    <scope>NUCLEOTIDE SEQUENCE</scope>
    <source>
        <strain evidence="4">Expedition CK06-06</strain>
    </source>
</reference>
<evidence type="ECO:0000256" key="2">
    <source>
        <dbReference type="ARBA" id="ARBA00022603"/>
    </source>
</evidence>
<dbReference type="GO" id="GO:0008168">
    <property type="term" value="F:methyltransferase activity"/>
    <property type="evidence" value="ECO:0007669"/>
    <property type="project" value="UniProtKB-KW"/>
</dbReference>
<dbReference type="Pfam" id="PF06253">
    <property type="entry name" value="MTTB"/>
    <property type="match status" value="1"/>
</dbReference>
<organism evidence="4">
    <name type="scientific">marine sediment metagenome</name>
    <dbReference type="NCBI Taxonomy" id="412755"/>
    <lineage>
        <taxon>unclassified sequences</taxon>
        <taxon>metagenomes</taxon>
        <taxon>ecological metagenomes</taxon>
    </lineage>
</organism>
<keyword evidence="2" id="KW-0489">Methyltransferase</keyword>
<dbReference type="EMBL" id="BARV01020122">
    <property type="protein sequence ID" value="GAI23822.1"/>
    <property type="molecule type" value="Genomic_DNA"/>
</dbReference>
<keyword evidence="3" id="KW-0808">Transferase</keyword>
<gene>
    <name evidence="4" type="ORF">S06H3_33675</name>
</gene>
<comment type="similarity">
    <text evidence="1">Belongs to the trimethylamine methyltransferase family.</text>
</comment>
<evidence type="ECO:0008006" key="5">
    <source>
        <dbReference type="Google" id="ProtNLM"/>
    </source>
</evidence>